<name>A0A0J9YCL8_BRUMA</name>
<protein>
    <submittedName>
        <fullName evidence="1">Bm11336</fullName>
    </submittedName>
</protein>
<proteinExistence type="predicted"/>
<sequence>MRAFAREYYKVCEMVALGWIIEIIKSMPSNTIKYPKGCKPVSAGIKNTELLKRLKVLSEMLKGEATNEEADAPNRYKDLMLHLTDSQFLSNKNGDVQLLLACCIADLFRIFAPNSPLENQSLLKVRVEKRF</sequence>
<dbReference type="AlphaFoldDB" id="A0A0J9YCL8"/>
<dbReference type="EMBL" id="LN857582">
    <property type="protein sequence ID" value="CDQ07074.1"/>
    <property type="molecule type" value="Genomic_DNA"/>
</dbReference>
<dbReference type="OMA" id="FAREYYK"/>
<dbReference type="Pfam" id="PF20168">
    <property type="entry name" value="PDS5"/>
    <property type="match status" value="1"/>
</dbReference>
<evidence type="ECO:0000313" key="2">
    <source>
        <dbReference type="WormBase" id="Bm11336"/>
    </source>
</evidence>
<gene>
    <name evidence="2" type="primary">bma-evl-14</name>
    <name evidence="1 2" type="ORF">Bm11336</name>
    <name evidence="1" type="ORF">BM_Bm11336</name>
</gene>
<reference evidence="1" key="2">
    <citation type="submission" date="2012-12" db="EMBL/GenBank/DDBJ databases">
        <authorList>
            <person name="Gao Y.W."/>
            <person name="Fan S.T."/>
            <person name="Sun H.T."/>
            <person name="Wang Z."/>
            <person name="Gao X.L."/>
            <person name="Li Y.G."/>
            <person name="Wang T.C."/>
            <person name="Zhang K."/>
            <person name="Xu W.W."/>
            <person name="Yu Z.J."/>
            <person name="Xia X.Z."/>
        </authorList>
    </citation>
    <scope>NUCLEOTIDE SEQUENCE</scope>
    <source>
        <strain evidence="1">FR3</strain>
    </source>
</reference>
<evidence type="ECO:0000313" key="1">
    <source>
        <dbReference type="EMBL" id="CDQ07074.1"/>
    </source>
</evidence>
<accession>A0A0J9YCL8</accession>
<organism evidence="1">
    <name type="scientific">Brugia malayi</name>
    <name type="common">Filarial nematode worm</name>
    <dbReference type="NCBI Taxonomy" id="6279"/>
    <lineage>
        <taxon>Eukaryota</taxon>
        <taxon>Metazoa</taxon>
        <taxon>Ecdysozoa</taxon>
        <taxon>Nematoda</taxon>
        <taxon>Chromadorea</taxon>
        <taxon>Rhabditida</taxon>
        <taxon>Spirurina</taxon>
        <taxon>Spiruromorpha</taxon>
        <taxon>Filarioidea</taxon>
        <taxon>Onchocercidae</taxon>
        <taxon>Brugia</taxon>
    </lineage>
</organism>
<dbReference type="WormBase" id="Bm11336">
    <property type="protein sequence ID" value="BM40483"/>
    <property type="gene ID" value="WBGene00231597"/>
    <property type="gene designation" value="Bma-evl-14"/>
</dbReference>
<reference evidence="1" key="1">
    <citation type="journal article" date="2007" name="Science">
        <title>Draft genome of the filarial nematode parasite Brugia malayi.</title>
        <authorList>
            <person name="Ghedin E."/>
            <person name="Wang S."/>
            <person name="Spiro D."/>
            <person name="Caler E."/>
            <person name="Zhao Q."/>
            <person name="Crabtree J."/>
            <person name="Allen J.E."/>
            <person name="Delcher A.L."/>
            <person name="Guiliano D.B."/>
            <person name="Miranda-Saavedra D."/>
            <person name="Angiuoli S.V."/>
            <person name="Creasy T."/>
            <person name="Amedeo P."/>
            <person name="Haas B."/>
            <person name="El-Sayed N.M."/>
            <person name="Wortman J.R."/>
            <person name="Feldblyum T."/>
            <person name="Tallon L."/>
            <person name="Schatz M."/>
            <person name="Shumway M."/>
            <person name="Koo H."/>
            <person name="Salzberg S.L."/>
            <person name="Schobel S."/>
            <person name="Pertea M."/>
            <person name="Pop M."/>
            <person name="White O."/>
            <person name="Barton G.J."/>
            <person name="Carlow C.K."/>
            <person name="Crawford M.J."/>
            <person name="Daub J."/>
            <person name="Dimmic M.W."/>
            <person name="Estes C.F."/>
            <person name="Foster J.M."/>
            <person name="Ganatra M."/>
            <person name="Gregory W.F."/>
            <person name="Johnson N.M."/>
            <person name="Jin J."/>
            <person name="Komuniecki R."/>
            <person name="Korf I."/>
            <person name="Kumar S."/>
            <person name="Laney S."/>
            <person name="Li B.W."/>
            <person name="Li W."/>
            <person name="Lindblom T.H."/>
            <person name="Lustigman S."/>
            <person name="Ma D."/>
            <person name="Maina C.V."/>
            <person name="Martin D.M."/>
            <person name="McCarter J.P."/>
            <person name="McReynolds L."/>
            <person name="Mitreva M."/>
            <person name="Nutman T.B."/>
            <person name="Parkinson J."/>
            <person name="Peregrin-Alvarez J.M."/>
            <person name="Poole C."/>
            <person name="Ren Q."/>
            <person name="Saunders L."/>
            <person name="Sluder A.E."/>
            <person name="Smith K."/>
            <person name="Stanke M."/>
            <person name="Unnasch T.R."/>
            <person name="Ware J."/>
            <person name="Wei A.D."/>
            <person name="Weil G."/>
            <person name="Williams D.J."/>
            <person name="Zhang Y."/>
            <person name="Williams S.A."/>
            <person name="Fraser-Liggett C."/>
            <person name="Slatko B."/>
            <person name="Blaxter M.L."/>
            <person name="Scott A.L."/>
        </authorList>
    </citation>
    <scope>NUCLEOTIDE SEQUENCE</scope>
    <source>
        <strain evidence="1">FR3</strain>
    </source>
</reference>